<sequence length="376" mass="41941">MVGVYDNWFAPAFVVSSRGSRHVCKICGKWFATAQGVYGHQRVHSELKRVWGLLKKKPRVCSVSTSIESKALDAESSSFMSEIERHEMDAAAMSLVMFSERVSAITNLPPGDQSREEFSDVSATCSDVVVAQELSSPLRSKSLEKRESNFSYRFKICGKSFERSLGSHQSLSNREQLECKKEEFEVSNSLSDVLVDSGAKKIVPQPSCLEVSQEELNERRDKEHSGESTHGFALLIPLGSRLQEKPQSNSSYKCKVCGKSFGCFQALGGHQSLHRPISVILGRKRKRFEDDDSPSGSSSEAKKIALQPSSFEVSQEELTERRDTNVEEHCVELKQDYETFNTCSDVLAQALPSPLGCNMQKGLQSKSSYERVLKML</sequence>
<feature type="region of interest" description="Disordered" evidence="8">
    <location>
        <begin position="284"/>
        <end position="306"/>
    </location>
</feature>
<dbReference type="PROSITE" id="PS50157">
    <property type="entry name" value="ZINC_FINGER_C2H2_2"/>
    <property type="match status" value="2"/>
</dbReference>
<dbReference type="RefSeq" id="XP_056863949.1">
    <property type="nucleotide sequence ID" value="XM_057007969.1"/>
</dbReference>
<evidence type="ECO:0000256" key="6">
    <source>
        <dbReference type="ARBA" id="ARBA00023163"/>
    </source>
</evidence>
<dbReference type="OrthoDB" id="9411774at2759"/>
<evidence type="ECO:0000256" key="4">
    <source>
        <dbReference type="ARBA" id="ARBA00022833"/>
    </source>
</evidence>
<dbReference type="GO" id="GO:0005634">
    <property type="term" value="C:nucleus"/>
    <property type="evidence" value="ECO:0007669"/>
    <property type="project" value="TreeGrafter"/>
</dbReference>
<organism evidence="10 11">
    <name type="scientific">Raphanus sativus</name>
    <name type="common">Radish</name>
    <name type="synonym">Raphanus raphanistrum var. sativus</name>
    <dbReference type="NCBI Taxonomy" id="3726"/>
    <lineage>
        <taxon>Eukaryota</taxon>
        <taxon>Viridiplantae</taxon>
        <taxon>Streptophyta</taxon>
        <taxon>Embryophyta</taxon>
        <taxon>Tracheophyta</taxon>
        <taxon>Spermatophyta</taxon>
        <taxon>Magnoliopsida</taxon>
        <taxon>eudicotyledons</taxon>
        <taxon>Gunneridae</taxon>
        <taxon>Pentapetalae</taxon>
        <taxon>rosids</taxon>
        <taxon>malvids</taxon>
        <taxon>Brassicales</taxon>
        <taxon>Brassicaceae</taxon>
        <taxon>Brassiceae</taxon>
        <taxon>Raphanus</taxon>
    </lineage>
</organism>
<protein>
    <submittedName>
        <fullName evidence="11">Uncharacterized protein LOC108829295</fullName>
    </submittedName>
</protein>
<reference evidence="11" key="2">
    <citation type="submission" date="2025-08" db="UniProtKB">
        <authorList>
            <consortium name="RefSeq"/>
        </authorList>
    </citation>
    <scope>IDENTIFICATION</scope>
    <source>
        <tissue evidence="11">Leaf</tissue>
    </source>
</reference>
<evidence type="ECO:0000256" key="8">
    <source>
        <dbReference type="SAM" id="MobiDB-lite"/>
    </source>
</evidence>
<dbReference type="PANTHER" id="PTHR45988:SF87">
    <property type="entry name" value="C2H2 AND C2HC ZINC FINGERS SUPERFAMILY PROTEIN"/>
    <property type="match status" value="1"/>
</dbReference>
<keyword evidence="3 7" id="KW-0863">Zinc-finger</keyword>
<dbReference type="Pfam" id="PF13912">
    <property type="entry name" value="zf-C2H2_6"/>
    <property type="match status" value="2"/>
</dbReference>
<dbReference type="KEGG" id="rsz:108829295"/>
<evidence type="ECO:0000259" key="9">
    <source>
        <dbReference type="PROSITE" id="PS50157"/>
    </source>
</evidence>
<accession>A0A9W3DJL2</accession>
<evidence type="ECO:0000256" key="3">
    <source>
        <dbReference type="ARBA" id="ARBA00022771"/>
    </source>
</evidence>
<gene>
    <name evidence="11" type="primary">LOC108829295</name>
</gene>
<evidence type="ECO:0000256" key="2">
    <source>
        <dbReference type="ARBA" id="ARBA00022737"/>
    </source>
</evidence>
<proteinExistence type="predicted"/>
<dbReference type="AlphaFoldDB" id="A0A9W3DJL2"/>
<dbReference type="SMART" id="SM00355">
    <property type="entry name" value="ZnF_C2H2"/>
    <property type="match status" value="2"/>
</dbReference>
<dbReference type="Proteomes" id="UP000504610">
    <property type="component" value="Chromosome 4"/>
</dbReference>
<evidence type="ECO:0000256" key="7">
    <source>
        <dbReference type="PROSITE-ProRule" id="PRU00042"/>
    </source>
</evidence>
<dbReference type="GO" id="GO:0000976">
    <property type="term" value="F:transcription cis-regulatory region binding"/>
    <property type="evidence" value="ECO:0007669"/>
    <property type="project" value="TreeGrafter"/>
</dbReference>
<keyword evidence="4" id="KW-0862">Zinc</keyword>
<evidence type="ECO:0000313" key="11">
    <source>
        <dbReference type="RefSeq" id="XP_056863949.1"/>
    </source>
</evidence>
<keyword evidence="2" id="KW-0677">Repeat</keyword>
<keyword evidence="1" id="KW-0479">Metal-binding</keyword>
<keyword evidence="6" id="KW-0804">Transcription</keyword>
<keyword evidence="5" id="KW-0805">Transcription regulation</keyword>
<reference evidence="10" key="1">
    <citation type="journal article" date="2019" name="Database">
        <title>The radish genome database (RadishGD): an integrated information resource for radish genomics.</title>
        <authorList>
            <person name="Yu H.J."/>
            <person name="Baek S."/>
            <person name="Lee Y.J."/>
            <person name="Cho A."/>
            <person name="Mun J.H."/>
        </authorList>
    </citation>
    <scope>NUCLEOTIDE SEQUENCE [LARGE SCALE GENOMIC DNA]</scope>
    <source>
        <strain evidence="10">cv. WK10039</strain>
    </source>
</reference>
<feature type="domain" description="C2H2-type" evidence="9">
    <location>
        <begin position="252"/>
        <end position="274"/>
    </location>
</feature>
<dbReference type="GO" id="GO:0003700">
    <property type="term" value="F:DNA-binding transcription factor activity"/>
    <property type="evidence" value="ECO:0007669"/>
    <property type="project" value="InterPro"/>
</dbReference>
<dbReference type="PROSITE" id="PS00028">
    <property type="entry name" value="ZINC_FINGER_C2H2_1"/>
    <property type="match status" value="2"/>
</dbReference>
<dbReference type="Gene3D" id="3.30.160.60">
    <property type="entry name" value="Classic Zinc Finger"/>
    <property type="match status" value="1"/>
</dbReference>
<dbReference type="SUPFAM" id="SSF57667">
    <property type="entry name" value="beta-beta-alpha zinc fingers"/>
    <property type="match status" value="2"/>
</dbReference>
<keyword evidence="10" id="KW-1185">Reference proteome</keyword>
<name>A0A9W3DJL2_RAPSA</name>
<feature type="domain" description="C2H2-type" evidence="9">
    <location>
        <begin position="22"/>
        <end position="49"/>
    </location>
</feature>
<evidence type="ECO:0000313" key="10">
    <source>
        <dbReference type="Proteomes" id="UP000504610"/>
    </source>
</evidence>
<dbReference type="PANTHER" id="PTHR45988">
    <property type="entry name" value="C2H2 TYPE ZINC FINGER TRANSCRIPTION FACTOR FAMILY-RELATED"/>
    <property type="match status" value="1"/>
</dbReference>
<evidence type="ECO:0000256" key="5">
    <source>
        <dbReference type="ARBA" id="ARBA00023015"/>
    </source>
</evidence>
<dbReference type="InterPro" id="IPR013087">
    <property type="entry name" value="Znf_C2H2_type"/>
</dbReference>
<evidence type="ECO:0000256" key="1">
    <source>
        <dbReference type="ARBA" id="ARBA00022723"/>
    </source>
</evidence>
<dbReference type="InterPro" id="IPR036236">
    <property type="entry name" value="Znf_C2H2_sf"/>
</dbReference>
<dbReference type="InterPro" id="IPR044653">
    <property type="entry name" value="AZF1/2/3-like"/>
</dbReference>
<dbReference type="GO" id="GO:0008270">
    <property type="term" value="F:zinc ion binding"/>
    <property type="evidence" value="ECO:0007669"/>
    <property type="project" value="UniProtKB-KW"/>
</dbReference>
<dbReference type="GeneID" id="108829295"/>